<keyword evidence="5" id="KW-0964">Secreted</keyword>
<dbReference type="Ensembl" id="ENSPNAT00000050900.1">
    <property type="protein sequence ID" value="ENSPNAP00000042686.1"/>
    <property type="gene ID" value="ENSPNAG00000032267.1"/>
</dbReference>
<dbReference type="GO" id="GO:0005615">
    <property type="term" value="C:extracellular space"/>
    <property type="evidence" value="ECO:0007669"/>
    <property type="project" value="UniProtKB-KW"/>
</dbReference>
<evidence type="ECO:0000256" key="3">
    <source>
        <dbReference type="ARBA" id="ARBA00022475"/>
    </source>
</evidence>
<evidence type="ECO:0000256" key="8">
    <source>
        <dbReference type="ARBA" id="ARBA00023157"/>
    </source>
</evidence>
<name>A0AAR2IYK5_PYGNA</name>
<dbReference type="CTD" id="100329254"/>
<dbReference type="AlphaFoldDB" id="A0AAR2IYK5"/>
<proteinExistence type="inferred from homology"/>
<dbReference type="PROSITE" id="PS51257">
    <property type="entry name" value="PROKAR_LIPOPROTEIN"/>
    <property type="match status" value="1"/>
</dbReference>
<keyword evidence="7" id="KW-0472">Membrane</keyword>
<keyword evidence="6 10" id="KW-0732">Signal</keyword>
<keyword evidence="12" id="KW-1185">Reference proteome</keyword>
<evidence type="ECO:0000256" key="6">
    <source>
        <dbReference type="ARBA" id="ARBA00022729"/>
    </source>
</evidence>
<dbReference type="PANTHER" id="PTHR28676">
    <property type="entry name" value="ALK AND LTK LIGAND 2-RELATED"/>
    <property type="match status" value="1"/>
</dbReference>
<evidence type="ECO:0000256" key="5">
    <source>
        <dbReference type="ARBA" id="ARBA00022525"/>
    </source>
</evidence>
<reference evidence="11" key="2">
    <citation type="submission" date="2025-08" db="UniProtKB">
        <authorList>
            <consortium name="Ensembl"/>
        </authorList>
    </citation>
    <scope>IDENTIFICATION</scope>
</reference>
<comment type="subcellular location">
    <subcellularLocation>
        <location evidence="1">Cell membrane</location>
    </subcellularLocation>
    <subcellularLocation>
        <location evidence="2">Secreted</location>
    </subcellularLocation>
</comment>
<comment type="similarity">
    <text evidence="9">Belongs to the ALKAL family.</text>
</comment>
<dbReference type="GO" id="GO:0070374">
    <property type="term" value="P:positive regulation of ERK1 and ERK2 cascade"/>
    <property type="evidence" value="ECO:0007669"/>
    <property type="project" value="TreeGrafter"/>
</dbReference>
<dbReference type="GeneID" id="108425626"/>
<keyword evidence="3" id="KW-1003">Cell membrane</keyword>
<dbReference type="Pfam" id="PF15129">
    <property type="entry name" value="ALKL1_2"/>
    <property type="match status" value="1"/>
</dbReference>
<evidence type="ECO:0000256" key="9">
    <source>
        <dbReference type="ARBA" id="ARBA00033741"/>
    </source>
</evidence>
<dbReference type="RefSeq" id="XP_017549906.1">
    <property type="nucleotide sequence ID" value="XM_017694417.2"/>
</dbReference>
<dbReference type="Proteomes" id="UP001501920">
    <property type="component" value="Chromosome 10"/>
</dbReference>
<dbReference type="GO" id="GO:0005886">
    <property type="term" value="C:plasma membrane"/>
    <property type="evidence" value="ECO:0007669"/>
    <property type="project" value="UniProtKB-SubCell"/>
</dbReference>
<dbReference type="InterPro" id="IPR029364">
    <property type="entry name" value="ALKL1/2"/>
</dbReference>
<evidence type="ECO:0000256" key="7">
    <source>
        <dbReference type="ARBA" id="ARBA00023136"/>
    </source>
</evidence>
<keyword evidence="8" id="KW-1015">Disulfide bond</keyword>
<evidence type="ECO:0000313" key="12">
    <source>
        <dbReference type="Proteomes" id="UP001501920"/>
    </source>
</evidence>
<dbReference type="GO" id="GO:0005125">
    <property type="term" value="F:cytokine activity"/>
    <property type="evidence" value="ECO:0007669"/>
    <property type="project" value="UniProtKB-KW"/>
</dbReference>
<reference evidence="11 12" key="1">
    <citation type="submission" date="2020-10" db="EMBL/GenBank/DDBJ databases">
        <title>Pygocentrus nattereri (red-bellied piranha) genome, fPygNat1, primary haplotype.</title>
        <authorList>
            <person name="Myers G."/>
            <person name="Meyer A."/>
            <person name="Karagic N."/>
            <person name="Pippel M."/>
            <person name="Winkler S."/>
            <person name="Tracey A."/>
            <person name="Wood J."/>
            <person name="Formenti G."/>
            <person name="Howe K."/>
            <person name="Fedrigo O."/>
            <person name="Jarvis E.D."/>
        </authorList>
    </citation>
    <scope>NUCLEOTIDE SEQUENCE [LARGE SCALE GENOMIC DNA]</scope>
</reference>
<evidence type="ECO:0000256" key="4">
    <source>
        <dbReference type="ARBA" id="ARBA00022514"/>
    </source>
</evidence>
<evidence type="ECO:0000256" key="10">
    <source>
        <dbReference type="SAM" id="SignalP"/>
    </source>
</evidence>
<dbReference type="PANTHER" id="PTHR28676:SF2">
    <property type="entry name" value="ALK AND LTK LIGAND 2"/>
    <property type="match status" value="1"/>
</dbReference>
<sequence length="149" mass="17066">MRALRSPVCVGLLLVILTAGSCRKGSREGSSLLELLMDTGRATRQQYADQSQASGQHPPRRNYSIETGEVNEVNKSYQHDQILEVFPRDLRQKEKFLKHLTGPLYFSPKCSKHFYRLYHNTRDCTIPAYYKRCARLLTRLAGSQRCSEG</sequence>
<keyword evidence="4" id="KW-0202">Cytokine</keyword>
<feature type="chain" id="PRO_5043322139" description="ALK and LTK ligand 2b" evidence="10">
    <location>
        <begin position="23"/>
        <end position="149"/>
    </location>
</feature>
<dbReference type="GO" id="GO:0070378">
    <property type="term" value="P:positive regulation of ERK5 cascade"/>
    <property type="evidence" value="ECO:0007669"/>
    <property type="project" value="TreeGrafter"/>
</dbReference>
<reference evidence="11" key="3">
    <citation type="submission" date="2025-09" db="UniProtKB">
        <authorList>
            <consortium name="Ensembl"/>
        </authorList>
    </citation>
    <scope>IDENTIFICATION</scope>
</reference>
<evidence type="ECO:0000313" key="11">
    <source>
        <dbReference type="Ensembl" id="ENSPNAP00000042686.1"/>
    </source>
</evidence>
<dbReference type="RefSeq" id="XP_017549905.1">
    <property type="nucleotide sequence ID" value="XM_017694416.2"/>
</dbReference>
<dbReference type="GeneTree" id="ENSGT00940000162505"/>
<organism evidence="11 12">
    <name type="scientific">Pygocentrus nattereri</name>
    <name type="common">Red-bellied piranha</name>
    <dbReference type="NCBI Taxonomy" id="42514"/>
    <lineage>
        <taxon>Eukaryota</taxon>
        <taxon>Metazoa</taxon>
        <taxon>Chordata</taxon>
        <taxon>Craniata</taxon>
        <taxon>Vertebrata</taxon>
        <taxon>Euteleostomi</taxon>
        <taxon>Actinopterygii</taxon>
        <taxon>Neopterygii</taxon>
        <taxon>Teleostei</taxon>
        <taxon>Ostariophysi</taxon>
        <taxon>Characiformes</taxon>
        <taxon>Characoidei</taxon>
        <taxon>Pygocentrus</taxon>
    </lineage>
</organism>
<dbReference type="GO" id="GO:0030298">
    <property type="term" value="F:receptor signaling protein tyrosine kinase activator activity"/>
    <property type="evidence" value="ECO:0007669"/>
    <property type="project" value="InterPro"/>
</dbReference>
<dbReference type="GO" id="GO:0030971">
    <property type="term" value="F:receptor tyrosine kinase binding"/>
    <property type="evidence" value="ECO:0007669"/>
    <property type="project" value="InterPro"/>
</dbReference>
<evidence type="ECO:0000256" key="1">
    <source>
        <dbReference type="ARBA" id="ARBA00004236"/>
    </source>
</evidence>
<protein>
    <recommendedName>
        <fullName evidence="13">ALK and LTK ligand 2b</fullName>
    </recommendedName>
</protein>
<evidence type="ECO:0008006" key="13">
    <source>
        <dbReference type="Google" id="ProtNLM"/>
    </source>
</evidence>
<feature type="signal peptide" evidence="10">
    <location>
        <begin position="1"/>
        <end position="22"/>
    </location>
</feature>
<evidence type="ECO:0000256" key="2">
    <source>
        <dbReference type="ARBA" id="ARBA00004613"/>
    </source>
</evidence>
<accession>A0AAR2IYK5</accession>
<dbReference type="RefSeq" id="XP_017549904.1">
    <property type="nucleotide sequence ID" value="XM_017694415.2"/>
</dbReference>